<dbReference type="STRING" id="1328759.A0A5C2SLZ2"/>
<gene>
    <name evidence="1" type="ORF">L227DRAFT_583656</name>
</gene>
<organism evidence="1 2">
    <name type="scientific">Lentinus tigrinus ALCF2SS1-6</name>
    <dbReference type="NCBI Taxonomy" id="1328759"/>
    <lineage>
        <taxon>Eukaryota</taxon>
        <taxon>Fungi</taxon>
        <taxon>Dikarya</taxon>
        <taxon>Basidiomycota</taxon>
        <taxon>Agaricomycotina</taxon>
        <taxon>Agaricomycetes</taxon>
        <taxon>Polyporales</taxon>
        <taxon>Polyporaceae</taxon>
        <taxon>Lentinus</taxon>
    </lineage>
</organism>
<dbReference type="GO" id="GO:0005737">
    <property type="term" value="C:cytoplasm"/>
    <property type="evidence" value="ECO:0007669"/>
    <property type="project" value="TreeGrafter"/>
</dbReference>
<evidence type="ECO:0000313" key="1">
    <source>
        <dbReference type="EMBL" id="RPD64772.1"/>
    </source>
</evidence>
<dbReference type="PANTHER" id="PTHR48079">
    <property type="entry name" value="PROTEIN YEEZ"/>
    <property type="match status" value="1"/>
</dbReference>
<dbReference type="OrthoDB" id="10262413at2759"/>
<evidence type="ECO:0000313" key="2">
    <source>
        <dbReference type="Proteomes" id="UP000313359"/>
    </source>
</evidence>
<dbReference type="AlphaFoldDB" id="A0A5C2SLZ2"/>
<dbReference type="SUPFAM" id="SSF51735">
    <property type="entry name" value="NAD(P)-binding Rossmann-fold domains"/>
    <property type="match status" value="1"/>
</dbReference>
<dbReference type="InterPro" id="IPR036291">
    <property type="entry name" value="NAD(P)-bd_dom_sf"/>
</dbReference>
<keyword evidence="2" id="KW-1185">Reference proteome</keyword>
<reference evidence="1" key="1">
    <citation type="journal article" date="2018" name="Genome Biol. Evol.">
        <title>Genomics and development of Lentinus tigrinus, a white-rot wood-decaying mushroom with dimorphic fruiting bodies.</title>
        <authorList>
            <person name="Wu B."/>
            <person name="Xu Z."/>
            <person name="Knudson A."/>
            <person name="Carlson A."/>
            <person name="Chen N."/>
            <person name="Kovaka S."/>
            <person name="LaButti K."/>
            <person name="Lipzen A."/>
            <person name="Pennachio C."/>
            <person name="Riley R."/>
            <person name="Schakwitz W."/>
            <person name="Umezawa K."/>
            <person name="Ohm R.A."/>
            <person name="Grigoriev I.V."/>
            <person name="Nagy L.G."/>
            <person name="Gibbons J."/>
            <person name="Hibbett D."/>
        </authorList>
    </citation>
    <scope>NUCLEOTIDE SEQUENCE [LARGE SCALE GENOMIC DNA]</scope>
    <source>
        <strain evidence="1">ALCF2SS1-6</strain>
    </source>
</reference>
<dbReference type="GO" id="GO:0004029">
    <property type="term" value="F:aldehyde dehydrogenase (NAD+) activity"/>
    <property type="evidence" value="ECO:0007669"/>
    <property type="project" value="TreeGrafter"/>
</dbReference>
<accession>A0A5C2SLZ2</accession>
<name>A0A5C2SLZ2_9APHY</name>
<sequence length="301" mass="32847">MPSKTSIFLTGATGYIGGAVLARLLNHPSSNTFDIIHPNILLTKFGIKTVVGTHQELDKVESLAEGAHVVINLAEADNVPFMKAILSGLRKRQAKLGDPPLLIHTYKSIPDTAVHRNVDLLVINADIEGYARTYIIPPSTIYGIAKHALVDAGVSNAHSIQIPVIIEASLARKHAGVVGKGKSFWPDVHIDDIADLYIVLYDTIVANPENISKAIGEAMVTLGICTGPEPTPFTKEETEKYFGSEQWGWYSSTNARCRANRARALGWKPKYTTDDMLESIKAEVETIAKKPPFWPSVPTAR</sequence>
<dbReference type="Proteomes" id="UP000313359">
    <property type="component" value="Unassembled WGS sequence"/>
</dbReference>
<dbReference type="Gene3D" id="3.40.50.720">
    <property type="entry name" value="NAD(P)-binding Rossmann-like Domain"/>
    <property type="match status" value="2"/>
</dbReference>
<protein>
    <submittedName>
        <fullName evidence="1">NAD(P)-binding protein</fullName>
    </submittedName>
</protein>
<proteinExistence type="predicted"/>
<dbReference type="PANTHER" id="PTHR48079:SF6">
    <property type="entry name" value="NAD(P)-BINDING DOMAIN-CONTAINING PROTEIN-RELATED"/>
    <property type="match status" value="1"/>
</dbReference>
<dbReference type="InterPro" id="IPR051783">
    <property type="entry name" value="NAD(P)-dependent_oxidoreduct"/>
</dbReference>
<dbReference type="EMBL" id="ML122253">
    <property type="protein sequence ID" value="RPD64772.1"/>
    <property type="molecule type" value="Genomic_DNA"/>
</dbReference>